<dbReference type="EMBL" id="BMND01000002">
    <property type="protein sequence ID" value="GGN34554.1"/>
    <property type="molecule type" value="Genomic_DNA"/>
</dbReference>
<name>A0ABQ2IY07_9ACTN</name>
<dbReference type="GeneID" id="301546565"/>
<gene>
    <name evidence="1" type="ORF">GCM10012285_06750</name>
</gene>
<comment type="caution">
    <text evidence="1">The sequence shown here is derived from an EMBL/GenBank/DDBJ whole genome shotgun (WGS) entry which is preliminary data.</text>
</comment>
<dbReference type="InterPro" id="IPR024211">
    <property type="entry name" value="DUF3841"/>
</dbReference>
<organism evidence="1 2">
    <name type="scientific">Streptomyces kronopolitis</name>
    <dbReference type="NCBI Taxonomy" id="1612435"/>
    <lineage>
        <taxon>Bacteria</taxon>
        <taxon>Bacillati</taxon>
        <taxon>Actinomycetota</taxon>
        <taxon>Actinomycetes</taxon>
        <taxon>Kitasatosporales</taxon>
        <taxon>Streptomycetaceae</taxon>
        <taxon>Streptomyces</taxon>
    </lineage>
</organism>
<protein>
    <recommendedName>
        <fullName evidence="3">DUF3841 domain-containing protein</fullName>
    </recommendedName>
</protein>
<accession>A0ABQ2IY07</accession>
<reference evidence="2" key="1">
    <citation type="journal article" date="2019" name="Int. J. Syst. Evol. Microbiol.">
        <title>The Global Catalogue of Microorganisms (GCM) 10K type strain sequencing project: providing services to taxonomists for standard genome sequencing and annotation.</title>
        <authorList>
            <consortium name="The Broad Institute Genomics Platform"/>
            <consortium name="The Broad Institute Genome Sequencing Center for Infectious Disease"/>
            <person name="Wu L."/>
            <person name="Ma J."/>
        </authorList>
    </citation>
    <scope>NUCLEOTIDE SEQUENCE [LARGE SCALE GENOMIC DNA]</scope>
    <source>
        <strain evidence="2">CGMCC 4.7323</strain>
    </source>
</reference>
<dbReference type="RefSeq" id="WP_189095983.1">
    <property type="nucleotide sequence ID" value="NZ_BMND01000002.1"/>
</dbReference>
<proteinExistence type="predicted"/>
<evidence type="ECO:0000313" key="2">
    <source>
        <dbReference type="Proteomes" id="UP000600080"/>
    </source>
</evidence>
<keyword evidence="2" id="KW-1185">Reference proteome</keyword>
<evidence type="ECO:0000313" key="1">
    <source>
        <dbReference type="EMBL" id="GGN34554.1"/>
    </source>
</evidence>
<dbReference type="Proteomes" id="UP000600080">
    <property type="component" value="Unassembled WGS sequence"/>
</dbReference>
<sequence length="165" mass="18608">MRLWTAQHQDVVGVLERTGRLVGDWDLVPAAWRPAYRVMAAEMARRGVDCAGRPPVWAWPEPDTQDSRVAVTARLLLSDVQFAAGVVVLDLEVPDAQVLRSSYSAWNDLLCGYLDGERSPVMDWAITPEEENDPEQVRVQACLPLLHRSWVRGSRPIEPLWPPDE</sequence>
<dbReference type="Pfam" id="PF12952">
    <property type="entry name" value="DUF3841"/>
    <property type="match status" value="1"/>
</dbReference>
<evidence type="ECO:0008006" key="3">
    <source>
        <dbReference type="Google" id="ProtNLM"/>
    </source>
</evidence>